<dbReference type="Gene3D" id="3.40.50.2000">
    <property type="entry name" value="Glycogen Phosphorylase B"/>
    <property type="match status" value="2"/>
</dbReference>
<dbReference type="Proteomes" id="UP000198515">
    <property type="component" value="Unassembled WGS sequence"/>
</dbReference>
<dbReference type="InterPro" id="IPR023910">
    <property type="entry name" value="Colanic_acid_synth_WcaI"/>
</dbReference>
<evidence type="ECO:0000259" key="1">
    <source>
        <dbReference type="Pfam" id="PF00534"/>
    </source>
</evidence>
<proteinExistence type="predicted"/>
<dbReference type="NCBIfam" id="TIGR04007">
    <property type="entry name" value="wcaI"/>
    <property type="match status" value="1"/>
</dbReference>
<gene>
    <name evidence="3" type="ORF">GA0061070_100529</name>
</gene>
<dbReference type="AlphaFoldDB" id="A0A1C4AN06"/>
<name>A0A1C4AN06_9ENTR</name>
<evidence type="ECO:0000313" key="3">
    <source>
        <dbReference type="EMBL" id="SCB95921.1"/>
    </source>
</evidence>
<dbReference type="RefSeq" id="WP_090133742.1">
    <property type="nucleotide sequence ID" value="NZ_FMBC01000005.1"/>
</dbReference>
<evidence type="ECO:0000259" key="2">
    <source>
        <dbReference type="Pfam" id="PF13579"/>
    </source>
</evidence>
<dbReference type="SUPFAM" id="SSF53756">
    <property type="entry name" value="UDP-Glycosyltransferase/glycogen phosphorylase"/>
    <property type="match status" value="1"/>
</dbReference>
<keyword evidence="4" id="KW-1185">Reference proteome</keyword>
<reference evidence="4" key="1">
    <citation type="submission" date="2016-08" db="EMBL/GenBank/DDBJ databases">
        <authorList>
            <person name="Varghese N."/>
            <person name="Submissions Spin"/>
        </authorList>
    </citation>
    <scope>NUCLEOTIDE SEQUENCE [LARGE SCALE GENOMIC DNA]</scope>
    <source>
        <strain evidence="4">REICA_142</strain>
    </source>
</reference>
<dbReference type="GO" id="GO:1901135">
    <property type="term" value="P:carbohydrate derivative metabolic process"/>
    <property type="evidence" value="ECO:0007669"/>
    <property type="project" value="UniProtKB-ARBA"/>
</dbReference>
<dbReference type="NCBIfam" id="NF007640">
    <property type="entry name" value="PRK10307.1"/>
    <property type="match status" value="1"/>
</dbReference>
<dbReference type="Pfam" id="PF00534">
    <property type="entry name" value="Glycos_transf_1"/>
    <property type="match status" value="1"/>
</dbReference>
<sequence>MKILVYGINYSPELTGIGKYTGEMVEWMARQGHEVRVITAPPYYPEWKVGEHYSTWRWRKEQGAATVWRCPLYVPKQPSTLKRLLHLGSFALSSFFPLMAQRSWKPDRIIGVVPTLFCTPGMRLLAKLSGAKTLLHIQDYEVDAMLGLGMAGKSKSGRVAKLATTFERSNLHNVDNVSTISRSMMNKAREKGVAVDKIIFFPNWSEVARFRDVSAANVAKLRRNLGLPDDKKIILYSGNIGEKQGLENVIEAAAQLHTHPWLFVIVGQGGGKARLEKQVSERGLSNVIFFPLQPYDALPALLKMGDCHLVIQKRGAADAVLPSKLTNILAVGGNAVITAEESTELGQLCLAEPGIAVCVEPESVEALTWGIERALALPKNNTVAREYAERTLEKESVLNQFIADISPESSVKPVRACESAQHEGRLNFDGNGDKS</sequence>
<organism evidence="3 4">
    <name type="scientific">Kosakonia oryziphila</name>
    <dbReference type="NCBI Taxonomy" id="1005667"/>
    <lineage>
        <taxon>Bacteria</taxon>
        <taxon>Pseudomonadati</taxon>
        <taxon>Pseudomonadota</taxon>
        <taxon>Gammaproteobacteria</taxon>
        <taxon>Enterobacterales</taxon>
        <taxon>Enterobacteriaceae</taxon>
        <taxon>Kosakonia</taxon>
    </lineage>
</organism>
<dbReference type="Pfam" id="PF13579">
    <property type="entry name" value="Glyco_trans_4_4"/>
    <property type="match status" value="1"/>
</dbReference>
<dbReference type="GO" id="GO:0016757">
    <property type="term" value="F:glycosyltransferase activity"/>
    <property type="evidence" value="ECO:0007669"/>
    <property type="project" value="InterPro"/>
</dbReference>
<dbReference type="PANTHER" id="PTHR12526:SF633">
    <property type="entry name" value="COLANIC ACID BIOSYNTHESIS GLYCOSYL TRANSFERASE WCAI-RELATED"/>
    <property type="match status" value="1"/>
</dbReference>
<feature type="domain" description="Glycosyltransferase subfamily 4-like N-terminal" evidence="2">
    <location>
        <begin position="15"/>
        <end position="204"/>
    </location>
</feature>
<accession>A0A1C4AN06</accession>
<dbReference type="EMBL" id="FMBC01000005">
    <property type="protein sequence ID" value="SCB95921.1"/>
    <property type="molecule type" value="Genomic_DNA"/>
</dbReference>
<protein>
    <submittedName>
        <fullName evidence="3">Colanic acid biosynthesis glycosyl transferase WcaI</fullName>
    </submittedName>
</protein>
<feature type="domain" description="Glycosyl transferase family 1" evidence="1">
    <location>
        <begin position="220"/>
        <end position="390"/>
    </location>
</feature>
<dbReference type="CDD" id="cd03794">
    <property type="entry name" value="GT4_WbuB-like"/>
    <property type="match status" value="1"/>
</dbReference>
<dbReference type="InterPro" id="IPR028098">
    <property type="entry name" value="Glyco_trans_4-like_N"/>
</dbReference>
<keyword evidence="3" id="KW-0808">Transferase</keyword>
<dbReference type="OrthoDB" id="9787293at2"/>
<dbReference type="InterPro" id="IPR001296">
    <property type="entry name" value="Glyco_trans_1"/>
</dbReference>
<dbReference type="PANTHER" id="PTHR12526">
    <property type="entry name" value="GLYCOSYLTRANSFERASE"/>
    <property type="match status" value="1"/>
</dbReference>
<evidence type="ECO:0000313" key="4">
    <source>
        <dbReference type="Proteomes" id="UP000198515"/>
    </source>
</evidence>